<dbReference type="AlphaFoldDB" id="A0A381NNU6"/>
<dbReference type="Gene3D" id="3.40.1780.10">
    <property type="entry name" value="QueA-like"/>
    <property type="match status" value="1"/>
</dbReference>
<name>A0A381NNU6_9ZZZZ</name>
<keyword evidence="4" id="KW-0671">Queuosine biosynthesis</keyword>
<keyword evidence="3" id="KW-0949">S-adenosyl-L-methionine</keyword>
<dbReference type="EMBL" id="UINC01000490">
    <property type="protein sequence ID" value="SUZ56265.1"/>
    <property type="molecule type" value="Genomic_DNA"/>
</dbReference>
<dbReference type="NCBIfam" id="TIGR00113">
    <property type="entry name" value="queA"/>
    <property type="match status" value="1"/>
</dbReference>
<dbReference type="HAMAP" id="MF_00113">
    <property type="entry name" value="QueA"/>
    <property type="match status" value="1"/>
</dbReference>
<protein>
    <recommendedName>
        <fullName evidence="6">S-adenosylmethionine:tRNA ribosyltransferase-isomerase</fullName>
    </recommendedName>
</protein>
<keyword evidence="1" id="KW-0963">Cytoplasm</keyword>
<dbReference type="PANTHER" id="PTHR30307">
    <property type="entry name" value="S-ADENOSYLMETHIONINE:TRNA RIBOSYLTRANSFERASE-ISOMERASE"/>
    <property type="match status" value="1"/>
</dbReference>
<sequence>VRPADFAYDLPAASIAQVPLGDRPSARLLVDLGDGIRHLTVRDLPELVRPGDVIVLNDTKVLPARLRLAKESGGAVEVLLLERVGGTGTCETWEALVRPGRRVAPGTVLRPGPDLVATVGGDLGEGRRLVQLDAAEGVSAALDRHGEMPLPPYLTTVLDDPDRYQTVYADRPASAAAPTAGLHFTDDLLDACREAGAGIERLELVVGLDTFRPIIVDDLDDHRMHSEAYEVPTATLDACRAADRVLAVGTTTVRALESAARGGAAGRTDLFIRRPFDFEVVDLLLTNFHLPGSTLLVMLEAFVGHGWRDLYATALAEGYRFLSFGDAMLVAPGDSGGDS</sequence>
<dbReference type="InterPro" id="IPR042118">
    <property type="entry name" value="QueA_dom1"/>
</dbReference>
<dbReference type="Gene3D" id="2.40.10.240">
    <property type="entry name" value="QueA-like"/>
    <property type="match status" value="1"/>
</dbReference>
<proteinExistence type="inferred from homology"/>
<dbReference type="GO" id="GO:0008616">
    <property type="term" value="P:tRNA queuosine(34) biosynthetic process"/>
    <property type="evidence" value="ECO:0007669"/>
    <property type="project" value="UniProtKB-KW"/>
</dbReference>
<accession>A0A381NNU6</accession>
<dbReference type="PANTHER" id="PTHR30307:SF0">
    <property type="entry name" value="S-ADENOSYLMETHIONINE:TRNA RIBOSYLTRANSFERASE-ISOMERASE"/>
    <property type="match status" value="1"/>
</dbReference>
<evidence type="ECO:0000256" key="3">
    <source>
        <dbReference type="ARBA" id="ARBA00022691"/>
    </source>
</evidence>
<dbReference type="SUPFAM" id="SSF111337">
    <property type="entry name" value="QueA-like"/>
    <property type="match status" value="1"/>
</dbReference>
<evidence type="ECO:0000313" key="5">
    <source>
        <dbReference type="EMBL" id="SUZ56265.1"/>
    </source>
</evidence>
<dbReference type="InterPro" id="IPR003699">
    <property type="entry name" value="QueA"/>
</dbReference>
<organism evidence="5">
    <name type="scientific">marine metagenome</name>
    <dbReference type="NCBI Taxonomy" id="408172"/>
    <lineage>
        <taxon>unclassified sequences</taxon>
        <taxon>metagenomes</taxon>
        <taxon>ecological metagenomes</taxon>
    </lineage>
</organism>
<evidence type="ECO:0000256" key="4">
    <source>
        <dbReference type="ARBA" id="ARBA00022785"/>
    </source>
</evidence>
<dbReference type="InterPro" id="IPR042119">
    <property type="entry name" value="QueA_dom2"/>
</dbReference>
<gene>
    <name evidence="5" type="ORF">METZ01_LOCUS9119</name>
</gene>
<evidence type="ECO:0000256" key="2">
    <source>
        <dbReference type="ARBA" id="ARBA00022679"/>
    </source>
</evidence>
<evidence type="ECO:0000256" key="1">
    <source>
        <dbReference type="ARBA" id="ARBA00022490"/>
    </source>
</evidence>
<dbReference type="Pfam" id="PF02547">
    <property type="entry name" value="Queuosine_synth"/>
    <property type="match status" value="1"/>
</dbReference>
<evidence type="ECO:0008006" key="6">
    <source>
        <dbReference type="Google" id="ProtNLM"/>
    </source>
</evidence>
<dbReference type="InterPro" id="IPR036100">
    <property type="entry name" value="QueA_sf"/>
</dbReference>
<dbReference type="GO" id="GO:0051075">
    <property type="term" value="F:S-adenosylmethionine:tRNA ribosyltransferase-isomerase activity"/>
    <property type="evidence" value="ECO:0007669"/>
    <property type="project" value="TreeGrafter"/>
</dbReference>
<feature type="non-terminal residue" evidence="5">
    <location>
        <position position="1"/>
    </location>
</feature>
<reference evidence="5" key="1">
    <citation type="submission" date="2018-05" db="EMBL/GenBank/DDBJ databases">
        <authorList>
            <person name="Lanie J.A."/>
            <person name="Ng W.-L."/>
            <person name="Kazmierczak K.M."/>
            <person name="Andrzejewski T.M."/>
            <person name="Davidsen T.M."/>
            <person name="Wayne K.J."/>
            <person name="Tettelin H."/>
            <person name="Glass J.I."/>
            <person name="Rusch D."/>
            <person name="Podicherti R."/>
            <person name="Tsui H.-C.T."/>
            <person name="Winkler M.E."/>
        </authorList>
    </citation>
    <scope>NUCLEOTIDE SEQUENCE</scope>
</reference>
<dbReference type="NCBIfam" id="NF001140">
    <property type="entry name" value="PRK00147.1"/>
    <property type="match status" value="1"/>
</dbReference>
<keyword evidence="2" id="KW-0808">Transferase</keyword>